<dbReference type="AlphaFoldDB" id="A0A356LFW4"/>
<dbReference type="GO" id="GO:0008168">
    <property type="term" value="F:methyltransferase activity"/>
    <property type="evidence" value="ECO:0007669"/>
    <property type="project" value="UniProtKB-KW"/>
</dbReference>
<sequence>MSSNQIEKSVTLAAPVSRVWRALTDAQEFGQWFGVALEGPFIEAGTVRGKYTGPLDEAVIKQYQRQAGVAPAPVNLPQESTTFCTVQTIEPERYFSFRWIPFGIDAQADPHNEPTTLVEFRLEPVAGGTQLTITESGFDNVPAHRRARAFLMNTGGWEEQVRNVKQYVERD</sequence>
<keyword evidence="1" id="KW-0808">Transferase</keyword>
<dbReference type="CDD" id="cd08898">
    <property type="entry name" value="SRPBCC_CalC_Aha1-like_5"/>
    <property type="match status" value="1"/>
</dbReference>
<dbReference type="Proteomes" id="UP000264036">
    <property type="component" value="Unassembled WGS sequence"/>
</dbReference>
<proteinExistence type="predicted"/>
<reference evidence="1 2" key="1">
    <citation type="journal article" date="2018" name="Nat. Biotechnol.">
        <title>A standardized bacterial taxonomy based on genome phylogeny substantially revises the tree of life.</title>
        <authorList>
            <person name="Parks D.H."/>
            <person name="Chuvochina M."/>
            <person name="Waite D.W."/>
            <person name="Rinke C."/>
            <person name="Skarshewski A."/>
            <person name="Chaumeil P.A."/>
            <person name="Hugenholtz P."/>
        </authorList>
    </citation>
    <scope>NUCLEOTIDE SEQUENCE [LARGE SCALE GENOMIC DNA]</scope>
    <source>
        <strain evidence="1">UBA10707</strain>
    </source>
</reference>
<comment type="caution">
    <text evidence="1">The sequence shown here is derived from an EMBL/GenBank/DDBJ whole genome shotgun (WGS) entry which is preliminary data.</text>
</comment>
<dbReference type="InterPro" id="IPR019587">
    <property type="entry name" value="Polyketide_cyclase/dehydratase"/>
</dbReference>
<evidence type="ECO:0000313" key="2">
    <source>
        <dbReference type="Proteomes" id="UP000264036"/>
    </source>
</evidence>
<dbReference type="EMBL" id="DOEK01000027">
    <property type="protein sequence ID" value="HBP29814.1"/>
    <property type="molecule type" value="Genomic_DNA"/>
</dbReference>
<dbReference type="SUPFAM" id="SSF55961">
    <property type="entry name" value="Bet v1-like"/>
    <property type="match status" value="1"/>
</dbReference>
<dbReference type="Gene3D" id="3.30.530.20">
    <property type="match status" value="1"/>
</dbReference>
<accession>A0A356LFW4</accession>
<keyword evidence="1" id="KW-0489">Methyltransferase</keyword>
<protein>
    <submittedName>
        <fullName evidence="1">Vanillate O-demethylase oxidoreductase VanB</fullName>
    </submittedName>
</protein>
<dbReference type="Pfam" id="PF10604">
    <property type="entry name" value="Polyketide_cyc2"/>
    <property type="match status" value="1"/>
</dbReference>
<name>A0A356LFW4_9BURK</name>
<dbReference type="GO" id="GO:0032259">
    <property type="term" value="P:methylation"/>
    <property type="evidence" value="ECO:0007669"/>
    <property type="project" value="UniProtKB-KW"/>
</dbReference>
<evidence type="ECO:0000313" key="1">
    <source>
        <dbReference type="EMBL" id="HBP29814.1"/>
    </source>
</evidence>
<organism evidence="1 2">
    <name type="scientific">Advenella kashmirensis</name>
    <dbReference type="NCBI Taxonomy" id="310575"/>
    <lineage>
        <taxon>Bacteria</taxon>
        <taxon>Pseudomonadati</taxon>
        <taxon>Pseudomonadota</taxon>
        <taxon>Betaproteobacteria</taxon>
        <taxon>Burkholderiales</taxon>
        <taxon>Alcaligenaceae</taxon>
    </lineage>
</organism>
<gene>
    <name evidence="1" type="ORF">DD666_10405</name>
</gene>
<dbReference type="InterPro" id="IPR023393">
    <property type="entry name" value="START-like_dom_sf"/>
</dbReference>